<feature type="repeat" description="ANK" evidence="3">
    <location>
        <begin position="242"/>
        <end position="274"/>
    </location>
</feature>
<dbReference type="Proteomes" id="UP001162131">
    <property type="component" value="Unassembled WGS sequence"/>
</dbReference>
<dbReference type="InterPro" id="IPR050745">
    <property type="entry name" value="Multifunctional_regulatory"/>
</dbReference>
<keyword evidence="1" id="KW-0677">Repeat</keyword>
<dbReference type="SMART" id="SM00248">
    <property type="entry name" value="ANK"/>
    <property type="match status" value="7"/>
</dbReference>
<keyword evidence="5" id="KW-1185">Reference proteome</keyword>
<dbReference type="GO" id="GO:0005634">
    <property type="term" value="C:nucleus"/>
    <property type="evidence" value="ECO:0007669"/>
    <property type="project" value="TreeGrafter"/>
</dbReference>
<dbReference type="Pfam" id="PF12796">
    <property type="entry name" value="Ank_2"/>
    <property type="match status" value="2"/>
</dbReference>
<dbReference type="PROSITE" id="PS50297">
    <property type="entry name" value="ANK_REP_REGION"/>
    <property type="match status" value="4"/>
</dbReference>
<evidence type="ECO:0000256" key="1">
    <source>
        <dbReference type="ARBA" id="ARBA00022737"/>
    </source>
</evidence>
<feature type="repeat" description="ANK" evidence="3">
    <location>
        <begin position="34"/>
        <end position="68"/>
    </location>
</feature>
<keyword evidence="2 3" id="KW-0040">ANK repeat</keyword>
<feature type="repeat" description="ANK" evidence="3">
    <location>
        <begin position="175"/>
        <end position="207"/>
    </location>
</feature>
<dbReference type="Gene3D" id="1.25.40.20">
    <property type="entry name" value="Ankyrin repeat-containing domain"/>
    <property type="match status" value="3"/>
</dbReference>
<evidence type="ECO:0000256" key="3">
    <source>
        <dbReference type="PROSITE-ProRule" id="PRU00023"/>
    </source>
</evidence>
<dbReference type="AlphaFoldDB" id="A0AAU9IKV3"/>
<dbReference type="PROSITE" id="PS50088">
    <property type="entry name" value="ANK_REPEAT"/>
    <property type="match status" value="5"/>
</dbReference>
<reference evidence="4" key="1">
    <citation type="submission" date="2021-09" db="EMBL/GenBank/DDBJ databases">
        <authorList>
            <consortium name="AG Swart"/>
            <person name="Singh M."/>
            <person name="Singh A."/>
            <person name="Seah K."/>
            <person name="Emmerich C."/>
        </authorList>
    </citation>
    <scope>NUCLEOTIDE SEQUENCE</scope>
    <source>
        <strain evidence="4">ATCC30299</strain>
    </source>
</reference>
<evidence type="ECO:0000256" key="2">
    <source>
        <dbReference type="ARBA" id="ARBA00023043"/>
    </source>
</evidence>
<name>A0AAU9IKV3_9CILI</name>
<gene>
    <name evidence="4" type="ORF">BSTOLATCC_MIC6533</name>
</gene>
<feature type="repeat" description="ANK" evidence="3">
    <location>
        <begin position="104"/>
        <end position="136"/>
    </location>
</feature>
<dbReference type="PANTHER" id="PTHR24189:SF71">
    <property type="entry name" value="ANKYRIN REPEAT DOMAIN 39"/>
    <property type="match status" value="1"/>
</dbReference>
<dbReference type="InterPro" id="IPR002110">
    <property type="entry name" value="Ankyrin_rpt"/>
</dbReference>
<dbReference type="SUPFAM" id="SSF48403">
    <property type="entry name" value="Ankyrin repeat"/>
    <property type="match status" value="1"/>
</dbReference>
<evidence type="ECO:0000313" key="5">
    <source>
        <dbReference type="Proteomes" id="UP001162131"/>
    </source>
</evidence>
<dbReference type="PANTHER" id="PTHR24189">
    <property type="entry name" value="MYOTROPHIN"/>
    <property type="match status" value="1"/>
</dbReference>
<comment type="caution">
    <text evidence="4">The sequence shown here is derived from an EMBL/GenBank/DDBJ whole genome shotgun (WGS) entry which is preliminary data.</text>
</comment>
<dbReference type="Pfam" id="PF13857">
    <property type="entry name" value="Ank_5"/>
    <property type="match status" value="1"/>
</dbReference>
<sequence length="323" mass="35255">METGPFRSVKAGDRGELDRAIGRMEARPDIRDSQGNSLLHIAVEVKRNELACIALLLENGWDPNLQNNLGATPLHYVALRKDSGRQVAQLLLEHRANPNIATNSGHTALHLACERYKSELVEILCENGALPSALDIKHNTPLHILLLTPGRDTIARDIVEILLAHGARPGQKNSDGNDTLLLAAAQGYAKVIQFLLQHNQDPTVVNNFNNNIVHEAALHGHSELVEILLAIEVPFLNSKNIEGDTPLHIAVKNNHADVAVALLRKGASIQIKNNHGQTVNEIVSQEAKDVFAAKHPDLIRALATRVKPQARKPEDDPAVCAIQ</sequence>
<dbReference type="InterPro" id="IPR036770">
    <property type="entry name" value="Ankyrin_rpt-contain_sf"/>
</dbReference>
<feature type="repeat" description="ANK" evidence="3">
    <location>
        <begin position="69"/>
        <end position="103"/>
    </location>
</feature>
<dbReference type="GO" id="GO:0005737">
    <property type="term" value="C:cytoplasm"/>
    <property type="evidence" value="ECO:0007669"/>
    <property type="project" value="TreeGrafter"/>
</dbReference>
<evidence type="ECO:0000313" key="4">
    <source>
        <dbReference type="EMBL" id="CAG9312429.1"/>
    </source>
</evidence>
<proteinExistence type="predicted"/>
<protein>
    <submittedName>
        <fullName evidence="4">Uncharacterized protein</fullName>
    </submittedName>
</protein>
<organism evidence="4 5">
    <name type="scientific">Blepharisma stoltei</name>
    <dbReference type="NCBI Taxonomy" id="1481888"/>
    <lineage>
        <taxon>Eukaryota</taxon>
        <taxon>Sar</taxon>
        <taxon>Alveolata</taxon>
        <taxon>Ciliophora</taxon>
        <taxon>Postciliodesmatophora</taxon>
        <taxon>Heterotrichea</taxon>
        <taxon>Heterotrichida</taxon>
        <taxon>Blepharismidae</taxon>
        <taxon>Blepharisma</taxon>
    </lineage>
</organism>
<accession>A0AAU9IKV3</accession>
<dbReference type="EMBL" id="CAJZBQ010000006">
    <property type="protein sequence ID" value="CAG9312429.1"/>
    <property type="molecule type" value="Genomic_DNA"/>
</dbReference>